<evidence type="ECO:0000256" key="1">
    <source>
        <dbReference type="SAM" id="MobiDB-lite"/>
    </source>
</evidence>
<protein>
    <submittedName>
        <fullName evidence="2">Uncharacterized protein</fullName>
    </submittedName>
</protein>
<gene>
    <name evidence="2" type="ORF">GCM10022403_035190</name>
</gene>
<organism evidence="2 3">
    <name type="scientific">Streptomyces coacervatus</name>
    <dbReference type="NCBI Taxonomy" id="647381"/>
    <lineage>
        <taxon>Bacteria</taxon>
        <taxon>Bacillati</taxon>
        <taxon>Actinomycetota</taxon>
        <taxon>Actinomycetes</taxon>
        <taxon>Kitasatosporales</taxon>
        <taxon>Streptomycetaceae</taxon>
        <taxon>Streptomyces</taxon>
    </lineage>
</organism>
<feature type="region of interest" description="Disordered" evidence="1">
    <location>
        <begin position="216"/>
        <end position="243"/>
    </location>
</feature>
<dbReference type="Proteomes" id="UP001501009">
    <property type="component" value="Unassembled WGS sequence"/>
</dbReference>
<keyword evidence="3" id="KW-1185">Reference proteome</keyword>
<proteinExistence type="predicted"/>
<evidence type="ECO:0000313" key="2">
    <source>
        <dbReference type="EMBL" id="GAA3798318.1"/>
    </source>
</evidence>
<dbReference type="EMBL" id="BAABDE010000016">
    <property type="protein sequence ID" value="GAA3798318.1"/>
    <property type="molecule type" value="Genomic_DNA"/>
</dbReference>
<feature type="compositionally biased region" description="Low complexity" evidence="1">
    <location>
        <begin position="1"/>
        <end position="20"/>
    </location>
</feature>
<comment type="caution">
    <text evidence="2">The sequence shown here is derived from an EMBL/GenBank/DDBJ whole genome shotgun (WGS) entry which is preliminary data.</text>
</comment>
<feature type="compositionally biased region" description="Basic and acidic residues" evidence="1">
    <location>
        <begin position="42"/>
        <end position="66"/>
    </location>
</feature>
<reference evidence="3" key="1">
    <citation type="journal article" date="2019" name="Int. J. Syst. Evol. Microbiol.">
        <title>The Global Catalogue of Microorganisms (GCM) 10K type strain sequencing project: providing services to taxonomists for standard genome sequencing and annotation.</title>
        <authorList>
            <consortium name="The Broad Institute Genomics Platform"/>
            <consortium name="The Broad Institute Genome Sequencing Center for Infectious Disease"/>
            <person name="Wu L."/>
            <person name="Ma J."/>
        </authorList>
    </citation>
    <scope>NUCLEOTIDE SEQUENCE [LARGE SCALE GENOMIC DNA]</scope>
    <source>
        <strain evidence="3">JCM 17138</strain>
    </source>
</reference>
<sequence>MPGPGRAARPAADDNAPAGRLLADGQRLARLSGRSCESVLARQRERRGGRGDAQQTDRRREGRRSLYFDPAQLCDTESSEGVPSRGTPPQKEPRLPTLLGMEVEYLRHGVPLADYQLTKADHRRQHEAVQVHEWVQRQLAKAPTWSEEQRKKMRQLLGPPTPPWELQRWQLRLYCGHVIEAIRIQNSPRPDGGVCDKERCSECGLDPAVIVAFEPLGPVAEPPQKDRSQRPGHSARRLPADRRSKVELIAENAALRAELEALRDQA</sequence>
<name>A0ABP7HNW4_9ACTN</name>
<feature type="region of interest" description="Disordered" evidence="1">
    <location>
        <begin position="1"/>
        <end position="95"/>
    </location>
</feature>
<accession>A0ABP7HNW4</accession>
<evidence type="ECO:0000313" key="3">
    <source>
        <dbReference type="Proteomes" id="UP001501009"/>
    </source>
</evidence>